<accession>A0A1E5G310</accession>
<organism evidence="1 2">
    <name type="scientific">Desulfuribacillus alkaliarsenatis</name>
    <dbReference type="NCBI Taxonomy" id="766136"/>
    <lineage>
        <taxon>Bacteria</taxon>
        <taxon>Bacillati</taxon>
        <taxon>Bacillota</taxon>
        <taxon>Desulfuribacillia</taxon>
        <taxon>Desulfuribacillales</taxon>
        <taxon>Desulfuribacillaceae</taxon>
        <taxon>Desulfuribacillus</taxon>
    </lineage>
</organism>
<dbReference type="EMBL" id="MIJE01000011">
    <property type="protein sequence ID" value="OEF97448.1"/>
    <property type="molecule type" value="Genomic_DNA"/>
</dbReference>
<reference evidence="1 2" key="1">
    <citation type="submission" date="2016-09" db="EMBL/GenBank/DDBJ databases">
        <title>Draft genome sequence for the type strain of Desulfuribacillus alkaliarsenatis AHT28, an obligately anaerobic, sulfidogenic bacterium isolated from Russian soda lake sediments.</title>
        <authorList>
            <person name="Abin C.A."/>
            <person name="Hollibaugh J.T."/>
        </authorList>
    </citation>
    <scope>NUCLEOTIDE SEQUENCE [LARGE SCALE GENOMIC DNA]</scope>
    <source>
        <strain evidence="1 2">AHT28</strain>
    </source>
</reference>
<proteinExistence type="predicted"/>
<dbReference type="Proteomes" id="UP000094296">
    <property type="component" value="Unassembled WGS sequence"/>
</dbReference>
<dbReference type="AlphaFoldDB" id="A0A1E5G310"/>
<dbReference type="Gene3D" id="3.30.450.20">
    <property type="entry name" value="PAS domain"/>
    <property type="match status" value="1"/>
</dbReference>
<name>A0A1E5G310_9FIRM</name>
<gene>
    <name evidence="1" type="ORF">BHF68_04355</name>
</gene>
<dbReference type="STRING" id="766136.BHF68_04355"/>
<keyword evidence="2" id="KW-1185">Reference proteome</keyword>
<evidence type="ECO:0000313" key="1">
    <source>
        <dbReference type="EMBL" id="OEF97448.1"/>
    </source>
</evidence>
<protein>
    <submittedName>
        <fullName evidence="1">Uncharacterized protein</fullName>
    </submittedName>
</protein>
<sequence>MINNVPRYTNLILQIPKRKAFLADAQRNYKALKSFFDRKLEIVNSLSLDPLVIEFLNSFTPSTCTSNHPEFSTIVSYLKTCFEEDDLQQSFLGICVNSDVIDSNGRTRLSDCKSKLQAIHSLADWICYNEAISSNGQSTVTLPYKDFSGLYNMSFAKAVTNSEDGKNIGVIGFDVNLRSVIKAFRPSSYFIIAGPEGQILYSSYCAIEQCLERKYNLKMLVSPTTYKKILSRDNEYIYDKIDSHYSHIWSLPIIDDKYYFIAFN</sequence>
<evidence type="ECO:0000313" key="2">
    <source>
        <dbReference type="Proteomes" id="UP000094296"/>
    </source>
</evidence>
<dbReference type="RefSeq" id="WP_069642846.1">
    <property type="nucleotide sequence ID" value="NZ_MIJE01000011.1"/>
</dbReference>
<comment type="caution">
    <text evidence="1">The sequence shown here is derived from an EMBL/GenBank/DDBJ whole genome shotgun (WGS) entry which is preliminary data.</text>
</comment>